<evidence type="ECO:0000256" key="1">
    <source>
        <dbReference type="SAM" id="Coils"/>
    </source>
</evidence>
<keyword evidence="2" id="KW-0732">Signal</keyword>
<evidence type="ECO:0000313" key="4">
    <source>
        <dbReference type="Proteomes" id="UP001138894"/>
    </source>
</evidence>
<evidence type="ECO:0000313" key="3">
    <source>
        <dbReference type="EMBL" id="MBV7268873.1"/>
    </source>
</evidence>
<proteinExistence type="predicted"/>
<dbReference type="Proteomes" id="UP001138894">
    <property type="component" value="Unassembled WGS sequence"/>
</dbReference>
<comment type="caution">
    <text evidence="3">The sequence shown here is derived from an EMBL/GenBank/DDBJ whole genome shotgun (WGS) entry which is preliminary data.</text>
</comment>
<dbReference type="AlphaFoldDB" id="A0A9X1F965"/>
<reference evidence="3" key="1">
    <citation type="submission" date="2021-04" db="EMBL/GenBank/DDBJ databases">
        <authorList>
            <person name="Pira H."/>
            <person name="Risdian C."/>
            <person name="Wink J."/>
        </authorList>
    </citation>
    <scope>NUCLEOTIDE SEQUENCE</scope>
    <source>
        <strain evidence="3">WHY3</strain>
    </source>
</reference>
<feature type="signal peptide" evidence="2">
    <location>
        <begin position="1"/>
        <end position="20"/>
    </location>
</feature>
<evidence type="ECO:0000256" key="2">
    <source>
        <dbReference type="SAM" id="SignalP"/>
    </source>
</evidence>
<accession>A0A9X1F965</accession>
<organism evidence="3 4">
    <name type="scientific">Winogradskyella luteola</name>
    <dbReference type="NCBI Taxonomy" id="2828330"/>
    <lineage>
        <taxon>Bacteria</taxon>
        <taxon>Pseudomonadati</taxon>
        <taxon>Bacteroidota</taxon>
        <taxon>Flavobacteriia</taxon>
        <taxon>Flavobacteriales</taxon>
        <taxon>Flavobacteriaceae</taxon>
        <taxon>Winogradskyella</taxon>
    </lineage>
</organism>
<dbReference type="EMBL" id="JAGSPD010000004">
    <property type="protein sequence ID" value="MBV7268873.1"/>
    <property type="molecule type" value="Genomic_DNA"/>
</dbReference>
<evidence type="ECO:0008006" key="5">
    <source>
        <dbReference type="Google" id="ProtNLM"/>
    </source>
</evidence>
<feature type="coiled-coil region" evidence="1">
    <location>
        <begin position="52"/>
        <end position="118"/>
    </location>
</feature>
<keyword evidence="1" id="KW-0175">Coiled coil</keyword>
<feature type="chain" id="PRO_5040783552" description="Lipoprotein" evidence="2">
    <location>
        <begin position="21"/>
        <end position="175"/>
    </location>
</feature>
<protein>
    <recommendedName>
        <fullName evidence="5">Lipoprotein</fullName>
    </recommendedName>
</protein>
<dbReference type="RefSeq" id="WP_218545414.1">
    <property type="nucleotide sequence ID" value="NZ_JAGSPD010000004.1"/>
</dbReference>
<keyword evidence="4" id="KW-1185">Reference proteome</keyword>
<sequence length="175" mass="20648">MKFIKQVLLSLFLIQLIACSSSQRVITKDGEVYNFDGKTIKQNGINVTDDIKDSQRESIENLIDRKEKLEKAEEDKQKSLEKAIKEQEQIEKNAINRQRELKDQLDALQTKIKVRQDARDDYAKIKLRYSEEKKTFKTLKEKGELSKIEQKEWEAKLKKLEVEVEKAKVELDKYQ</sequence>
<gene>
    <name evidence="3" type="ORF">KCG49_06710</name>
</gene>
<name>A0A9X1F965_9FLAO</name>